<evidence type="ECO:0000313" key="2">
    <source>
        <dbReference type="EMBL" id="QNP89422.1"/>
    </source>
</evidence>
<evidence type="ECO:0000313" key="1">
    <source>
        <dbReference type="EMBL" id="MBC3178927.1"/>
    </source>
</evidence>
<protein>
    <submittedName>
        <fullName evidence="2">Uncharacterized protein</fullName>
    </submittedName>
</protein>
<keyword evidence="4" id="KW-1185">Reference proteome</keyword>
<gene>
    <name evidence="1" type="ORF">H7348_06345</name>
    <name evidence="2" type="ORF">IAU68_06850</name>
</gene>
<dbReference type="Proteomes" id="UP000642876">
    <property type="component" value="Unassembled WGS sequence"/>
</dbReference>
<dbReference type="AlphaFoldDB" id="A0A7H0JWK6"/>
<accession>A0A7H0JWK6</accession>
<dbReference type="EMBL" id="CP061032">
    <property type="protein sequence ID" value="QNP89422.1"/>
    <property type="molecule type" value="Genomic_DNA"/>
</dbReference>
<dbReference type="EMBL" id="JACMYE010000004">
    <property type="protein sequence ID" value="MBC3178927.1"/>
    <property type="molecule type" value="Genomic_DNA"/>
</dbReference>
<dbReference type="KEGG" id="cluj:IAU68_06850"/>
<reference evidence="3 4" key="1">
    <citation type="submission" date="2020-08" db="EMBL/GenBank/DDBJ databases">
        <title>novel species in genus Corynebacterium.</title>
        <authorList>
            <person name="Zhang G."/>
        </authorList>
    </citation>
    <scope>NUCLEOTIDE SEQUENCE [LARGE SCALE GENOMIC DNA]</scope>
    <source>
        <strain evidence="3 4">zg-917</strain>
        <strain evidence="2">Zg-917</strain>
    </source>
</reference>
<sequence>MTTYTITNLNTDDQVTANDHDHVKELITDWFHEPTDEELDVLDEMDHPPGDFDADDWRLAYFGLEITTP</sequence>
<dbReference type="RefSeq" id="WP_171194130.1">
    <property type="nucleotide sequence ID" value="NZ_CP061032.1"/>
</dbReference>
<dbReference type="Proteomes" id="UP000516235">
    <property type="component" value="Chromosome"/>
</dbReference>
<name>A0A7H0JWK6_9CORY</name>
<evidence type="ECO:0000313" key="3">
    <source>
        <dbReference type="Proteomes" id="UP000516235"/>
    </source>
</evidence>
<organism evidence="2 3">
    <name type="scientific">Corynebacterium lujinxingii</name>
    <dbReference type="NCBI Taxonomy" id="2763010"/>
    <lineage>
        <taxon>Bacteria</taxon>
        <taxon>Bacillati</taxon>
        <taxon>Actinomycetota</taxon>
        <taxon>Actinomycetes</taxon>
        <taxon>Mycobacteriales</taxon>
        <taxon>Corynebacteriaceae</taxon>
        <taxon>Corynebacterium</taxon>
    </lineage>
</organism>
<evidence type="ECO:0000313" key="4">
    <source>
        <dbReference type="Proteomes" id="UP000642876"/>
    </source>
</evidence>
<proteinExistence type="predicted"/>